<keyword evidence="1" id="KW-1134">Transmembrane beta strand</keyword>
<comment type="caution">
    <text evidence="8">The sequence shown here is derived from an EMBL/GenBank/DDBJ whole genome shotgun (WGS) entry which is preliminary data.</text>
</comment>
<feature type="signal peptide" evidence="5">
    <location>
        <begin position="1"/>
        <end position="23"/>
    </location>
</feature>
<dbReference type="Proteomes" id="UP001606305">
    <property type="component" value="Unassembled WGS sequence"/>
</dbReference>
<keyword evidence="1" id="KW-0472">Membrane</keyword>
<evidence type="ECO:0000256" key="5">
    <source>
        <dbReference type="SAM" id="SignalP"/>
    </source>
</evidence>
<reference evidence="8 9" key="1">
    <citation type="submission" date="2024-09" db="EMBL/GenBank/DDBJ databases">
        <title>Novel species of the genus Pelomonas and Roseateles isolated from streams.</title>
        <authorList>
            <person name="Lu H."/>
        </authorList>
    </citation>
    <scope>NUCLEOTIDE SEQUENCE [LARGE SCALE GENOMIC DNA]</scope>
    <source>
        <strain evidence="8 9">BYS96W</strain>
    </source>
</reference>
<evidence type="ECO:0000256" key="4">
    <source>
        <dbReference type="SAM" id="MobiDB-lite"/>
    </source>
</evidence>
<dbReference type="InterPro" id="IPR051544">
    <property type="entry name" value="TPS_OM_transporter"/>
</dbReference>
<dbReference type="PANTHER" id="PTHR34597">
    <property type="entry name" value="SLR1661 PROTEIN"/>
    <property type="match status" value="1"/>
</dbReference>
<dbReference type="InterPro" id="IPR005565">
    <property type="entry name" value="Hemolysn_activator_HlyB_C"/>
</dbReference>
<organism evidence="8 9">
    <name type="scientific">Pelomonas nitida</name>
    <dbReference type="NCBI Taxonomy" id="3299027"/>
    <lineage>
        <taxon>Bacteria</taxon>
        <taxon>Pseudomonadati</taxon>
        <taxon>Pseudomonadota</taxon>
        <taxon>Betaproteobacteria</taxon>
        <taxon>Burkholderiales</taxon>
        <taxon>Sphaerotilaceae</taxon>
        <taxon>Roseateles</taxon>
    </lineage>
</organism>
<keyword evidence="5" id="KW-0732">Signal</keyword>
<protein>
    <submittedName>
        <fullName evidence="8">ShlB/FhaC/HecB family hemolysin secretion/activation protein</fullName>
    </submittedName>
</protein>
<sequence length="561" mass="59361">MKTIVARCGLALAPTLLWATAQAQTSAAPVDAGKALQESRPALPPAPRKPLAPQIDQQEDAPLALPPGQTLKVLSFRFDGAEFIAEADLQAVVAPFAGRALSMAEINTAADRITALYRSRGYLVARAYVPRQDASGGTLTLRIVIGRYGKVTLRNQSGVRDAQLGGYFAGLADRPITRDELERAMLLVGELPGATLPKVSIAPGEAAGTSDVDILVGQGRRYGGYATLDNHGSRYTGRRRLSIGASLYSPFHLGDTLDFSGMDSDGGGLRSGRLAYSTPLGSHGLRGELAVGGTRYTLDDAYASLDAHGQARTLEINLFYPVQRTRQQTLTATLGFVDRALRDELRSAGQRTTRHLRAATAGLALEHDGALLGRNAYASLSGSLTIGRLDIDEPDMKAANQAGANSVGRYGRASLSASGRIALNDTLSASASMSVQRAIHRNLDSSEQFSISGTRGVTAYREAISGDNGHLLHLELRHTLPAIADTTQALSLVADAGQISLHDASYAAADRVDLSDVGLGYSLSWRSLFVQAQVALVTGQRPVSLPRDGRVRGLLQAGAVF</sequence>
<dbReference type="Gene3D" id="3.10.20.310">
    <property type="entry name" value="membrane protein fhac"/>
    <property type="match status" value="1"/>
</dbReference>
<feature type="chain" id="PRO_5045380663" evidence="5">
    <location>
        <begin position="24"/>
        <end position="561"/>
    </location>
</feature>
<gene>
    <name evidence="8" type="ORF">ACG00X_11470</name>
</gene>
<dbReference type="InterPro" id="IPR013686">
    <property type="entry name" value="Polypept-transport_assoc_ShlB"/>
</dbReference>
<dbReference type="RefSeq" id="WP_394488311.1">
    <property type="nucleotide sequence ID" value="NZ_JBIGIA010000007.1"/>
</dbReference>
<evidence type="ECO:0000256" key="2">
    <source>
        <dbReference type="ARBA" id="ARBA00022692"/>
    </source>
</evidence>
<evidence type="ECO:0000313" key="9">
    <source>
        <dbReference type="Proteomes" id="UP001606305"/>
    </source>
</evidence>
<proteinExistence type="predicted"/>
<dbReference type="Gene3D" id="2.40.160.50">
    <property type="entry name" value="membrane protein fhac: a member of the omp85/tpsb transporter family"/>
    <property type="match status" value="1"/>
</dbReference>
<keyword evidence="3" id="KW-0998">Cell outer membrane</keyword>
<evidence type="ECO:0000256" key="3">
    <source>
        <dbReference type="ARBA" id="ARBA00023237"/>
    </source>
</evidence>
<accession>A0ABW7G6A5</accession>
<feature type="domain" description="Haemolysin activator HlyB C-terminal" evidence="6">
    <location>
        <begin position="208"/>
        <end position="508"/>
    </location>
</feature>
<dbReference type="Pfam" id="PF08479">
    <property type="entry name" value="POTRA_2"/>
    <property type="match status" value="1"/>
</dbReference>
<dbReference type="Pfam" id="PF03865">
    <property type="entry name" value="ShlB"/>
    <property type="match status" value="1"/>
</dbReference>
<keyword evidence="2" id="KW-0812">Transmembrane</keyword>
<evidence type="ECO:0000259" key="7">
    <source>
        <dbReference type="Pfam" id="PF08479"/>
    </source>
</evidence>
<feature type="domain" description="Polypeptide-transport-associated ShlB-type" evidence="7">
    <location>
        <begin position="74"/>
        <end position="146"/>
    </location>
</feature>
<feature type="region of interest" description="Disordered" evidence="4">
    <location>
        <begin position="30"/>
        <end position="53"/>
    </location>
</feature>
<keyword evidence="9" id="KW-1185">Reference proteome</keyword>
<dbReference type="EMBL" id="JBIGIA010000007">
    <property type="protein sequence ID" value="MFG6457453.1"/>
    <property type="molecule type" value="Genomic_DNA"/>
</dbReference>
<evidence type="ECO:0000313" key="8">
    <source>
        <dbReference type="EMBL" id="MFG6457453.1"/>
    </source>
</evidence>
<evidence type="ECO:0000256" key="1">
    <source>
        <dbReference type="ARBA" id="ARBA00022452"/>
    </source>
</evidence>
<evidence type="ECO:0000259" key="6">
    <source>
        <dbReference type="Pfam" id="PF03865"/>
    </source>
</evidence>
<name>A0ABW7G6A5_9BURK</name>
<dbReference type="PANTHER" id="PTHR34597:SF1">
    <property type="entry name" value="HEME_HEMOPEXIN TRANSPORTER PROTEIN HUXB"/>
    <property type="match status" value="1"/>
</dbReference>